<reference evidence="1 2" key="1">
    <citation type="journal article" date="2016" name="Nat. Commun.">
        <title>Thousands of microbial genomes shed light on interconnected biogeochemical processes in an aquifer system.</title>
        <authorList>
            <person name="Anantharaman K."/>
            <person name="Brown C.T."/>
            <person name="Hug L.A."/>
            <person name="Sharon I."/>
            <person name="Castelle C.J."/>
            <person name="Probst A.J."/>
            <person name="Thomas B.C."/>
            <person name="Singh A."/>
            <person name="Wilkins M.J."/>
            <person name="Karaoz U."/>
            <person name="Brodie E.L."/>
            <person name="Williams K.H."/>
            <person name="Hubbard S.S."/>
            <person name="Banfield J.F."/>
        </authorList>
    </citation>
    <scope>NUCLEOTIDE SEQUENCE [LARGE SCALE GENOMIC DNA]</scope>
</reference>
<organism evidence="1 2">
    <name type="scientific">Candidatus Daviesbacteria bacterium RIFCSPHIGHO2_02_FULL_36_13</name>
    <dbReference type="NCBI Taxonomy" id="1797768"/>
    <lineage>
        <taxon>Bacteria</taxon>
        <taxon>Candidatus Daviesiibacteriota</taxon>
    </lineage>
</organism>
<dbReference type="EMBL" id="MFCV01000044">
    <property type="protein sequence ID" value="OGE30743.1"/>
    <property type="molecule type" value="Genomic_DNA"/>
</dbReference>
<accession>A0A1F5JQ03</accession>
<dbReference type="STRING" id="1797768.A3C59_03440"/>
<evidence type="ECO:0000313" key="2">
    <source>
        <dbReference type="Proteomes" id="UP000176902"/>
    </source>
</evidence>
<proteinExistence type="predicted"/>
<protein>
    <submittedName>
        <fullName evidence="1">Uncharacterized protein</fullName>
    </submittedName>
</protein>
<gene>
    <name evidence="1" type="ORF">A3C59_03440</name>
</gene>
<evidence type="ECO:0000313" key="1">
    <source>
        <dbReference type="EMBL" id="OGE30743.1"/>
    </source>
</evidence>
<name>A0A1F5JQ03_9BACT</name>
<comment type="caution">
    <text evidence="1">The sequence shown here is derived from an EMBL/GenBank/DDBJ whole genome shotgun (WGS) entry which is preliminary data.</text>
</comment>
<sequence length="149" mass="16913">MNEDERLAKLREAYETALLKPAQARLDQANEEYALTPKLNDSVTDMAFDANGRPNPKDAVRIQKMEDERGNVIYLSYPIGQPTRTSLEDLRALSLRILDQRTAFEQLDPKVSSTLSEADKEPFKDHLQNRALGERFAELKTNSPHPSSK</sequence>
<dbReference type="AlphaFoldDB" id="A0A1F5JQ03"/>
<dbReference type="Proteomes" id="UP000176902">
    <property type="component" value="Unassembled WGS sequence"/>
</dbReference>